<gene>
    <name evidence="1" type="ORF">PoB_001232100</name>
</gene>
<evidence type="ECO:0000313" key="2">
    <source>
        <dbReference type="Proteomes" id="UP000735302"/>
    </source>
</evidence>
<sequence length="57" mass="5935">MSSRPDALPVLSFRSAVSSSFSVNSTSNVRLLAWACTPVLSLALGLSGPRLDPEGLC</sequence>
<organism evidence="1 2">
    <name type="scientific">Plakobranchus ocellatus</name>
    <dbReference type="NCBI Taxonomy" id="259542"/>
    <lineage>
        <taxon>Eukaryota</taxon>
        <taxon>Metazoa</taxon>
        <taxon>Spiralia</taxon>
        <taxon>Lophotrochozoa</taxon>
        <taxon>Mollusca</taxon>
        <taxon>Gastropoda</taxon>
        <taxon>Heterobranchia</taxon>
        <taxon>Euthyneura</taxon>
        <taxon>Panpulmonata</taxon>
        <taxon>Sacoglossa</taxon>
        <taxon>Placobranchoidea</taxon>
        <taxon>Plakobranchidae</taxon>
        <taxon>Plakobranchus</taxon>
    </lineage>
</organism>
<accession>A0AAV3YR66</accession>
<reference evidence="1 2" key="1">
    <citation type="journal article" date="2021" name="Elife">
        <title>Chloroplast acquisition without the gene transfer in kleptoplastic sea slugs, Plakobranchus ocellatus.</title>
        <authorList>
            <person name="Maeda T."/>
            <person name="Takahashi S."/>
            <person name="Yoshida T."/>
            <person name="Shimamura S."/>
            <person name="Takaki Y."/>
            <person name="Nagai Y."/>
            <person name="Toyoda A."/>
            <person name="Suzuki Y."/>
            <person name="Arimoto A."/>
            <person name="Ishii H."/>
            <person name="Satoh N."/>
            <person name="Nishiyama T."/>
            <person name="Hasebe M."/>
            <person name="Maruyama T."/>
            <person name="Minagawa J."/>
            <person name="Obokata J."/>
            <person name="Shigenobu S."/>
        </authorList>
    </citation>
    <scope>NUCLEOTIDE SEQUENCE [LARGE SCALE GENOMIC DNA]</scope>
</reference>
<proteinExistence type="predicted"/>
<evidence type="ECO:0000313" key="1">
    <source>
        <dbReference type="EMBL" id="GFN85815.1"/>
    </source>
</evidence>
<protein>
    <submittedName>
        <fullName evidence="1">Uncharacterized protein</fullName>
    </submittedName>
</protein>
<dbReference type="EMBL" id="BLXT01001469">
    <property type="protein sequence ID" value="GFN85815.1"/>
    <property type="molecule type" value="Genomic_DNA"/>
</dbReference>
<name>A0AAV3YR66_9GAST</name>
<comment type="caution">
    <text evidence="1">The sequence shown here is derived from an EMBL/GenBank/DDBJ whole genome shotgun (WGS) entry which is preliminary data.</text>
</comment>
<keyword evidence="2" id="KW-1185">Reference proteome</keyword>
<dbReference type="Proteomes" id="UP000735302">
    <property type="component" value="Unassembled WGS sequence"/>
</dbReference>
<dbReference type="AlphaFoldDB" id="A0AAV3YR66"/>